<proteinExistence type="predicted"/>
<evidence type="ECO:0000313" key="3">
    <source>
        <dbReference type="Proteomes" id="UP001159363"/>
    </source>
</evidence>
<dbReference type="EMBL" id="JARBHB010000009">
    <property type="protein sequence ID" value="KAJ8875353.1"/>
    <property type="molecule type" value="Genomic_DNA"/>
</dbReference>
<gene>
    <name evidence="2" type="ORF">PR048_023248</name>
</gene>
<feature type="region of interest" description="Disordered" evidence="1">
    <location>
        <begin position="34"/>
        <end position="54"/>
    </location>
</feature>
<evidence type="ECO:0000256" key="1">
    <source>
        <dbReference type="SAM" id="MobiDB-lite"/>
    </source>
</evidence>
<protein>
    <submittedName>
        <fullName evidence="2">Uncharacterized protein</fullName>
    </submittedName>
</protein>
<dbReference type="Proteomes" id="UP001159363">
    <property type="component" value="Chromosome 8"/>
</dbReference>
<organism evidence="2 3">
    <name type="scientific">Dryococelus australis</name>
    <dbReference type="NCBI Taxonomy" id="614101"/>
    <lineage>
        <taxon>Eukaryota</taxon>
        <taxon>Metazoa</taxon>
        <taxon>Ecdysozoa</taxon>
        <taxon>Arthropoda</taxon>
        <taxon>Hexapoda</taxon>
        <taxon>Insecta</taxon>
        <taxon>Pterygota</taxon>
        <taxon>Neoptera</taxon>
        <taxon>Polyneoptera</taxon>
        <taxon>Phasmatodea</taxon>
        <taxon>Verophasmatodea</taxon>
        <taxon>Anareolatae</taxon>
        <taxon>Phasmatidae</taxon>
        <taxon>Eurycanthinae</taxon>
        <taxon>Dryococelus</taxon>
    </lineage>
</organism>
<name>A0ABQ9GTJ8_9NEOP</name>
<comment type="caution">
    <text evidence="2">The sequence shown here is derived from an EMBL/GenBank/DDBJ whole genome shotgun (WGS) entry which is preliminary data.</text>
</comment>
<keyword evidence="3" id="KW-1185">Reference proteome</keyword>
<evidence type="ECO:0000313" key="2">
    <source>
        <dbReference type="EMBL" id="KAJ8875353.1"/>
    </source>
</evidence>
<accession>A0ABQ9GTJ8</accession>
<sequence length="180" mass="19395">MQVQVKREIPEKTRWSAASSGMIPICENPGLAPLGIKPGSPSDSNPEHPASLIGGTPTDCATGAVRLLASHVHEPVSIPGGVAPGFSLVVIDPDDAAGRRVYFSQGLPPPLPTKSGNLIPFSFQCFYTFTPLHPYRLPRPRRLEPSKPLHGKEEIRSHAVATSPMYLISMTDVSVFLHTK</sequence>
<reference evidence="2 3" key="1">
    <citation type="submission" date="2023-02" db="EMBL/GenBank/DDBJ databases">
        <title>LHISI_Scaffold_Assembly.</title>
        <authorList>
            <person name="Stuart O.P."/>
            <person name="Cleave R."/>
            <person name="Magrath M.J.L."/>
            <person name="Mikheyev A.S."/>
        </authorList>
    </citation>
    <scope>NUCLEOTIDE SEQUENCE [LARGE SCALE GENOMIC DNA]</scope>
    <source>
        <strain evidence="2">Daus_M_001</strain>
        <tissue evidence="2">Leg muscle</tissue>
    </source>
</reference>